<feature type="domain" description="AB hydrolase-1" evidence="6">
    <location>
        <begin position="84"/>
        <end position="234"/>
    </location>
</feature>
<dbReference type="RefSeq" id="WP_379576149.1">
    <property type="nucleotide sequence ID" value="NZ_JBHUFV010000047.1"/>
</dbReference>
<comment type="caution">
    <text evidence="8">The sequence shown here is derived from an EMBL/GenBank/DDBJ whole genome shotgun (WGS) entry which is preliminary data.</text>
</comment>
<name>A0ABW4T3S7_9ACTN</name>
<evidence type="ECO:0000256" key="5">
    <source>
        <dbReference type="SAM" id="SignalP"/>
    </source>
</evidence>
<evidence type="ECO:0000259" key="6">
    <source>
        <dbReference type="Pfam" id="PF00561"/>
    </source>
</evidence>
<dbReference type="InterPro" id="IPR051601">
    <property type="entry name" value="Serine_prot/Carboxylest_S33"/>
</dbReference>
<dbReference type="InterPro" id="IPR000073">
    <property type="entry name" value="AB_hydrolase_1"/>
</dbReference>
<dbReference type="InterPro" id="IPR013595">
    <property type="entry name" value="Pept_S33_TAP-like_C"/>
</dbReference>
<evidence type="ECO:0000313" key="9">
    <source>
        <dbReference type="Proteomes" id="UP001597368"/>
    </source>
</evidence>
<dbReference type="Pfam" id="PF08386">
    <property type="entry name" value="Abhydrolase_4"/>
    <property type="match status" value="1"/>
</dbReference>
<accession>A0ABW4T3S7</accession>
<evidence type="ECO:0000259" key="7">
    <source>
        <dbReference type="Pfam" id="PF08386"/>
    </source>
</evidence>
<dbReference type="Proteomes" id="UP001597368">
    <property type="component" value="Unassembled WGS sequence"/>
</dbReference>
<evidence type="ECO:0000313" key="8">
    <source>
        <dbReference type="EMBL" id="MFD1936052.1"/>
    </source>
</evidence>
<evidence type="ECO:0000256" key="3">
    <source>
        <dbReference type="ARBA" id="ARBA00022801"/>
    </source>
</evidence>
<reference evidence="9" key="1">
    <citation type="journal article" date="2019" name="Int. J. Syst. Evol. Microbiol.">
        <title>The Global Catalogue of Microorganisms (GCM) 10K type strain sequencing project: providing services to taxonomists for standard genome sequencing and annotation.</title>
        <authorList>
            <consortium name="The Broad Institute Genomics Platform"/>
            <consortium name="The Broad Institute Genome Sequencing Center for Infectious Disease"/>
            <person name="Wu L."/>
            <person name="Ma J."/>
        </authorList>
    </citation>
    <scope>NUCLEOTIDE SEQUENCE [LARGE SCALE GENOMIC DNA]</scope>
    <source>
        <strain evidence="9">ICMP 6774ER</strain>
    </source>
</reference>
<dbReference type="PANTHER" id="PTHR43248">
    <property type="entry name" value="2-SUCCINYL-6-HYDROXY-2,4-CYCLOHEXADIENE-1-CARBOXYLATE SYNTHASE"/>
    <property type="match status" value="1"/>
</dbReference>
<organism evidence="8 9">
    <name type="scientific">Nonomuraea mangrovi</name>
    <dbReference type="NCBI Taxonomy" id="2316207"/>
    <lineage>
        <taxon>Bacteria</taxon>
        <taxon>Bacillati</taxon>
        <taxon>Actinomycetota</taxon>
        <taxon>Actinomycetes</taxon>
        <taxon>Streptosporangiales</taxon>
        <taxon>Streptosporangiaceae</taxon>
        <taxon>Nonomuraea</taxon>
    </lineage>
</organism>
<dbReference type="Gene3D" id="3.40.50.1820">
    <property type="entry name" value="alpha/beta hydrolase"/>
    <property type="match status" value="1"/>
</dbReference>
<feature type="signal peptide" evidence="5">
    <location>
        <begin position="1"/>
        <end position="18"/>
    </location>
</feature>
<feature type="chain" id="PRO_5047266281" evidence="5">
    <location>
        <begin position="19"/>
        <end position="528"/>
    </location>
</feature>
<dbReference type="GO" id="GO:0016787">
    <property type="term" value="F:hydrolase activity"/>
    <property type="evidence" value="ECO:0007669"/>
    <property type="project" value="UniProtKB-KW"/>
</dbReference>
<dbReference type="PANTHER" id="PTHR43248:SF29">
    <property type="entry name" value="TRIPEPTIDYL AMINOPEPTIDASE"/>
    <property type="match status" value="1"/>
</dbReference>
<keyword evidence="3 8" id="KW-0378">Hydrolase</keyword>
<protein>
    <submittedName>
        <fullName evidence="8">Alpha/beta hydrolase</fullName>
    </submittedName>
</protein>
<proteinExistence type="inferred from homology"/>
<dbReference type="EMBL" id="JBHUFV010000047">
    <property type="protein sequence ID" value="MFD1936052.1"/>
    <property type="molecule type" value="Genomic_DNA"/>
</dbReference>
<dbReference type="Pfam" id="PF00561">
    <property type="entry name" value="Abhydrolase_1"/>
    <property type="match status" value="1"/>
</dbReference>
<dbReference type="InterPro" id="IPR029058">
    <property type="entry name" value="AB_hydrolase_fold"/>
</dbReference>
<keyword evidence="2 5" id="KW-0732">Signal</keyword>
<gene>
    <name evidence="8" type="ORF">ACFSKW_31745</name>
</gene>
<keyword evidence="9" id="KW-1185">Reference proteome</keyword>
<comment type="similarity">
    <text evidence="1">Belongs to the peptidase S33 family.</text>
</comment>
<evidence type="ECO:0000256" key="1">
    <source>
        <dbReference type="ARBA" id="ARBA00010088"/>
    </source>
</evidence>
<evidence type="ECO:0000256" key="2">
    <source>
        <dbReference type="ARBA" id="ARBA00022729"/>
    </source>
</evidence>
<evidence type="ECO:0000256" key="4">
    <source>
        <dbReference type="SAM" id="MobiDB-lite"/>
    </source>
</evidence>
<dbReference type="SUPFAM" id="SSF53474">
    <property type="entry name" value="alpha/beta-Hydrolases"/>
    <property type="match status" value="1"/>
</dbReference>
<feature type="domain" description="Peptidase S33 tripeptidyl aminopeptidase-like C-terminal" evidence="7">
    <location>
        <begin position="387"/>
        <end position="478"/>
    </location>
</feature>
<sequence>MSVLLLLGPLAVPARASAAPPISWRPCPAGQAEKADSADLADPVVECGSVRVPMDWDHPGGAMIEIAVARRKATDPSRRIGSLVFNLGGPGIAGVEATVDAADVFSAELLERFDLIGFDPRGVPGSPPVLCPAIPNQPDNPATAEEYRQMLARLNTYDKACRRLSGPIFDHADTMSVARDVEAIRAALGERTISLYMLSYGTLLGQLYAELFPRRLRALVLEGNLDHSLRRPQDFLTTRVRTSERAFHLFAEWCGEPSSGCALSGQDVVKVFDELRARAERGELRDPDFPDFVLTPEWLAGRAEFGMADQSLWPGLGDYLAVLKGQAAPRATREGEPPRTNQDPYSAIFCADFRWPIRDFRELVRLRDAVRHAAPHLRWTFTGWRDVVGCQGRDITTRYPQRPYRFRDGTPPALLVNSRHDVATPHEFAVTVSRRMPGSVLLTYEGVGHRTYDFSPCTRAAIDGYLLTLALPRPGATCPGVPVTGRADRRTTSSPGAMIRRQVWHPARMPGTDAMRPRGAGAEDVDAR</sequence>
<feature type="region of interest" description="Disordered" evidence="4">
    <location>
        <begin position="504"/>
        <end position="528"/>
    </location>
</feature>